<keyword evidence="2" id="KW-1185">Reference proteome</keyword>
<protein>
    <submittedName>
        <fullName evidence="1">Uncharacterized protein</fullName>
    </submittedName>
</protein>
<dbReference type="EMBL" id="KZ293656">
    <property type="protein sequence ID" value="PBK93718.1"/>
    <property type="molecule type" value="Genomic_DNA"/>
</dbReference>
<dbReference type="OMA" id="NERCVEY"/>
<proteinExistence type="predicted"/>
<evidence type="ECO:0000313" key="1">
    <source>
        <dbReference type="EMBL" id="PBK93718.1"/>
    </source>
</evidence>
<accession>A0A2H3DS88</accession>
<dbReference type="InterPro" id="IPR041078">
    <property type="entry name" value="Plavaka"/>
</dbReference>
<gene>
    <name evidence="1" type="ORF">ARMGADRAFT_1046004</name>
</gene>
<evidence type="ECO:0000313" key="2">
    <source>
        <dbReference type="Proteomes" id="UP000217790"/>
    </source>
</evidence>
<name>A0A2H3DS88_ARMGA</name>
<organism evidence="1 2">
    <name type="scientific">Armillaria gallica</name>
    <name type="common">Bulbous honey fungus</name>
    <name type="synonym">Armillaria bulbosa</name>
    <dbReference type="NCBI Taxonomy" id="47427"/>
    <lineage>
        <taxon>Eukaryota</taxon>
        <taxon>Fungi</taxon>
        <taxon>Dikarya</taxon>
        <taxon>Basidiomycota</taxon>
        <taxon>Agaricomycotina</taxon>
        <taxon>Agaricomycetes</taxon>
        <taxon>Agaricomycetidae</taxon>
        <taxon>Agaricales</taxon>
        <taxon>Marasmiineae</taxon>
        <taxon>Physalacriaceae</taxon>
        <taxon>Armillaria</taxon>
    </lineage>
</organism>
<reference evidence="2" key="1">
    <citation type="journal article" date="2017" name="Nat. Ecol. Evol.">
        <title>Genome expansion and lineage-specific genetic innovations in the forest pathogenic fungi Armillaria.</title>
        <authorList>
            <person name="Sipos G."/>
            <person name="Prasanna A.N."/>
            <person name="Walter M.C."/>
            <person name="O'Connor E."/>
            <person name="Balint B."/>
            <person name="Krizsan K."/>
            <person name="Kiss B."/>
            <person name="Hess J."/>
            <person name="Varga T."/>
            <person name="Slot J."/>
            <person name="Riley R."/>
            <person name="Boka B."/>
            <person name="Rigling D."/>
            <person name="Barry K."/>
            <person name="Lee J."/>
            <person name="Mihaltcheva S."/>
            <person name="LaButti K."/>
            <person name="Lipzen A."/>
            <person name="Waldron R."/>
            <person name="Moloney N.M."/>
            <person name="Sperisen C."/>
            <person name="Kredics L."/>
            <person name="Vagvoelgyi C."/>
            <person name="Patrignani A."/>
            <person name="Fitzpatrick D."/>
            <person name="Nagy I."/>
            <person name="Doyle S."/>
            <person name="Anderson J.B."/>
            <person name="Grigoriev I.V."/>
            <person name="Gueldener U."/>
            <person name="Muensterkoetter M."/>
            <person name="Nagy L.G."/>
        </authorList>
    </citation>
    <scope>NUCLEOTIDE SEQUENCE [LARGE SCALE GENOMIC DNA]</scope>
    <source>
        <strain evidence="2">Ar21-2</strain>
    </source>
</reference>
<dbReference type="OrthoDB" id="3208495at2759"/>
<dbReference type="Proteomes" id="UP000217790">
    <property type="component" value="Unassembled WGS sequence"/>
</dbReference>
<dbReference type="STRING" id="47427.A0A2H3DS88"/>
<dbReference type="InParanoid" id="A0A2H3DS88"/>
<dbReference type="AlphaFoldDB" id="A0A2H3DS88"/>
<sequence length="416" mass="47359">MIDKKLAADVQSPWGGSGWTSSTVSVDVPLMVKQTKATKKAKAQAAQYERRHGIEDPEAEKTQRQKFHISNIHHRSLLHILWSMVEDNPASKDFHWHGFEEHWQPPDPNMPSEQVYGELYTSEAFLKAERELLSAVADDDLPRVIAAFMFWSDAMHVAQFGQAKMWPIYLFFGNLSKYLCCRPSSNSAHHVAFLPSVKCGIKKSDPLMAHCRRELFHSVWKLLLDDEFIQAMEHGIVMKCADGIVRCVFPRIFTYSADYPEKVLIATIRDMGGCPCPGCTVTKAKIRGVAEARKLIYEQGYAINSEKVENLLKATSLVPTENAFSKRLSQFLFQVFEILVVDQMHEFELGVWKALIIHLVHILNALGQSQVQESNSRHFVRLRRTKSMQSANEAKLGELHAPCLEPRERLLVSRQT</sequence>
<dbReference type="Pfam" id="PF18759">
    <property type="entry name" value="Plavaka"/>
    <property type="match status" value="1"/>
</dbReference>